<dbReference type="NCBIfam" id="NF040570">
    <property type="entry name" value="guided_TnpB"/>
    <property type="match status" value="1"/>
</dbReference>
<name>A0ABQ3UHN0_9CHLR</name>
<dbReference type="PANTHER" id="PTHR30405:SF11">
    <property type="entry name" value="RNA-GUIDED DNA ENDONUCLEASE RV2885C-RELATED"/>
    <property type="match status" value="1"/>
</dbReference>
<proteinExistence type="inferred from homology"/>
<accession>A0ABQ3UHN0</accession>
<dbReference type="RefSeq" id="WP_236037882.1">
    <property type="nucleotide sequence ID" value="NZ_BNJG01000001.1"/>
</dbReference>
<organism evidence="8 9">
    <name type="scientific">Ktedonobacter robiniae</name>
    <dbReference type="NCBI Taxonomy" id="2778365"/>
    <lineage>
        <taxon>Bacteria</taxon>
        <taxon>Bacillati</taxon>
        <taxon>Chloroflexota</taxon>
        <taxon>Ktedonobacteria</taxon>
        <taxon>Ktedonobacterales</taxon>
        <taxon>Ktedonobacteraceae</taxon>
        <taxon>Ktedonobacter</taxon>
    </lineage>
</organism>
<evidence type="ECO:0000256" key="5">
    <source>
        <dbReference type="ARBA" id="ARBA00023172"/>
    </source>
</evidence>
<gene>
    <name evidence="8" type="ORF">KSB_04000</name>
</gene>
<evidence type="ECO:0000256" key="1">
    <source>
        <dbReference type="ARBA" id="ARBA00008761"/>
    </source>
</evidence>
<evidence type="ECO:0000256" key="2">
    <source>
        <dbReference type="ARBA" id="ARBA00011044"/>
    </source>
</evidence>
<comment type="similarity">
    <text evidence="1">In the C-terminal section; belongs to the transposase 35 family.</text>
</comment>
<dbReference type="PANTHER" id="PTHR30405">
    <property type="entry name" value="TRANSPOSASE"/>
    <property type="match status" value="1"/>
</dbReference>
<dbReference type="InterPro" id="IPR051399">
    <property type="entry name" value="RNA-guided_DNA_endo/Transpos"/>
</dbReference>
<reference evidence="8 9" key="1">
    <citation type="journal article" date="2021" name="Int. J. Syst. Evol. Microbiol.">
        <title>Reticulibacter mediterranei gen. nov., sp. nov., within the new family Reticulibacteraceae fam. nov., and Ktedonospora formicarum gen. nov., sp. nov., Ktedonobacter robiniae sp. nov., Dictyobacter formicarum sp. nov. and Dictyobacter arantiisoli sp. nov., belonging to the class Ktedonobacteria.</title>
        <authorList>
            <person name="Yabe S."/>
            <person name="Zheng Y."/>
            <person name="Wang C.M."/>
            <person name="Sakai Y."/>
            <person name="Abe K."/>
            <person name="Yokota A."/>
            <person name="Donadio S."/>
            <person name="Cavaletti L."/>
            <person name="Monciardini P."/>
        </authorList>
    </citation>
    <scope>NUCLEOTIDE SEQUENCE [LARGE SCALE GENOMIC DNA]</scope>
    <source>
        <strain evidence="8 9">SOSP1-30</strain>
    </source>
</reference>
<evidence type="ECO:0000259" key="7">
    <source>
        <dbReference type="Pfam" id="PF07282"/>
    </source>
</evidence>
<keyword evidence="9" id="KW-1185">Reference proteome</keyword>
<evidence type="ECO:0000313" key="8">
    <source>
        <dbReference type="EMBL" id="GHO51925.1"/>
    </source>
</evidence>
<comment type="similarity">
    <text evidence="2">In the N-terminal section; belongs to the transposase 2 family.</text>
</comment>
<dbReference type="Pfam" id="PF01385">
    <property type="entry name" value="OrfB_IS605"/>
    <property type="match status" value="1"/>
</dbReference>
<keyword evidence="3" id="KW-0815">Transposition</keyword>
<evidence type="ECO:0000256" key="4">
    <source>
        <dbReference type="ARBA" id="ARBA00023125"/>
    </source>
</evidence>
<dbReference type="InterPro" id="IPR001959">
    <property type="entry name" value="Transposase"/>
</dbReference>
<keyword evidence="4" id="KW-0238">DNA-binding</keyword>
<evidence type="ECO:0000259" key="6">
    <source>
        <dbReference type="Pfam" id="PF01385"/>
    </source>
</evidence>
<dbReference type="Pfam" id="PF07282">
    <property type="entry name" value="Cas12f1-like_TNB"/>
    <property type="match status" value="1"/>
</dbReference>
<dbReference type="EMBL" id="BNJG01000001">
    <property type="protein sequence ID" value="GHO51925.1"/>
    <property type="molecule type" value="Genomic_DNA"/>
</dbReference>
<evidence type="ECO:0000313" key="9">
    <source>
        <dbReference type="Proteomes" id="UP000654345"/>
    </source>
</evidence>
<dbReference type="Proteomes" id="UP000654345">
    <property type="component" value="Unassembled WGS sequence"/>
</dbReference>
<feature type="domain" description="Cas12f1-like TNB" evidence="7">
    <location>
        <begin position="275"/>
        <end position="341"/>
    </location>
</feature>
<sequence>MLLKLAPSPEQHTALLKTMHAFNDACNTVAEVAYTEQLANKFKLQKLVYAAIRRDFKLSSQMAIRAISKTAEAYKRDKSIKPTFRREGAVTYDERLMSFKGLSEVSLLTLQGRVFVPFRVGEYQQSRLDAIKGQADLLYRNSVFYLAVTLDVPAPTPDDPTETLGVDLGIVNLATDSTGETFSGETVEKTRQRMHSLRQRLQKRGTKSAKRHLKTLSGREARFRKNTNHVISKRLVQKAKSNKHAIAIEDLRHIRSRTERTVKKSQRSRHSSWAFGQLRMFLSYKAALAGVPLHVVDPRNTSRTCHQCGHCEKANRKSQAEFVCKSCGYAAPADYNAAVNISWAVVKQPLASTLAG</sequence>
<feature type="domain" description="Probable transposase IS891/IS1136/IS1341" evidence="6">
    <location>
        <begin position="151"/>
        <end position="251"/>
    </location>
</feature>
<keyword evidence="5" id="KW-0233">DNA recombination</keyword>
<comment type="caution">
    <text evidence="8">The sequence shown here is derived from an EMBL/GenBank/DDBJ whole genome shotgun (WGS) entry which is preliminary data.</text>
</comment>
<protein>
    <submittedName>
        <fullName evidence="8">Transposase</fullName>
    </submittedName>
</protein>
<evidence type="ECO:0000256" key="3">
    <source>
        <dbReference type="ARBA" id="ARBA00022578"/>
    </source>
</evidence>
<dbReference type="NCBIfam" id="TIGR01766">
    <property type="entry name" value="IS200/IS605 family accessory protein TnpB-like domain"/>
    <property type="match status" value="1"/>
</dbReference>
<dbReference type="InterPro" id="IPR010095">
    <property type="entry name" value="Cas12f1-like_TNB"/>
</dbReference>